<accession>A0A0S7C617</accession>
<sequence>MPISRVLRQNNPLLCDFSLHAIGIICINFRIKLLCGCIWQSIRFFKHPDVKLKQGRF</sequence>
<dbReference type="Proteomes" id="UP000053091">
    <property type="component" value="Unassembled WGS sequence"/>
</dbReference>
<dbReference type="AlphaFoldDB" id="A0A0S7C617"/>
<dbReference type="STRING" id="1678841.TBC1_12563"/>
<protein>
    <submittedName>
        <fullName evidence="1">Uncharacterized protein</fullName>
    </submittedName>
</protein>
<dbReference type="EMBL" id="DF968183">
    <property type="protein sequence ID" value="GAP44752.1"/>
    <property type="molecule type" value="Genomic_DNA"/>
</dbReference>
<evidence type="ECO:0000313" key="1">
    <source>
        <dbReference type="EMBL" id="GAP44752.1"/>
    </source>
</evidence>
<keyword evidence="2" id="KW-1185">Reference proteome</keyword>
<gene>
    <name evidence="1" type="ORF">TBC1_12563</name>
</gene>
<name>A0A0S7C617_9BACT</name>
<reference evidence="1" key="1">
    <citation type="journal article" date="2015" name="Genome Announc.">
        <title>Draft Genome Sequence of Bacteroidales Strain TBC1, a Novel Isolate from a Methanogenic Wastewater Treatment System.</title>
        <authorList>
            <person name="Tourlousse D.M."/>
            <person name="Matsuura N."/>
            <person name="Sun L."/>
            <person name="Toyonaga M."/>
            <person name="Kuroda K."/>
            <person name="Ohashi A."/>
            <person name="Cruz R."/>
            <person name="Yamaguchi T."/>
            <person name="Sekiguchi Y."/>
        </authorList>
    </citation>
    <scope>NUCLEOTIDE SEQUENCE [LARGE SCALE GENOMIC DNA]</scope>
    <source>
        <strain evidence="1">TBC1</strain>
    </source>
</reference>
<proteinExistence type="predicted"/>
<evidence type="ECO:0000313" key="2">
    <source>
        <dbReference type="Proteomes" id="UP000053091"/>
    </source>
</evidence>
<organism evidence="1">
    <name type="scientific">Lentimicrobium saccharophilum</name>
    <dbReference type="NCBI Taxonomy" id="1678841"/>
    <lineage>
        <taxon>Bacteria</taxon>
        <taxon>Pseudomonadati</taxon>
        <taxon>Bacteroidota</taxon>
        <taxon>Bacteroidia</taxon>
        <taxon>Bacteroidales</taxon>
        <taxon>Lentimicrobiaceae</taxon>
        <taxon>Lentimicrobium</taxon>
    </lineage>
</organism>